<evidence type="ECO:0000313" key="4">
    <source>
        <dbReference type="Proteomes" id="UP000051952"/>
    </source>
</evidence>
<evidence type="ECO:0000259" key="2">
    <source>
        <dbReference type="PROSITE" id="PS50234"/>
    </source>
</evidence>
<dbReference type="AlphaFoldDB" id="A0A0S4JXJ1"/>
<dbReference type="InterPro" id="IPR036465">
    <property type="entry name" value="vWFA_dom_sf"/>
</dbReference>
<dbReference type="Gene3D" id="3.40.50.410">
    <property type="entry name" value="von Willebrand factor, type A domain"/>
    <property type="match status" value="3"/>
</dbReference>
<dbReference type="EMBL" id="CYKH01002221">
    <property type="protein sequence ID" value="CUG94152.1"/>
    <property type="molecule type" value="Genomic_DNA"/>
</dbReference>
<dbReference type="GO" id="GO:0004674">
    <property type="term" value="F:protein serine/threonine kinase activity"/>
    <property type="evidence" value="ECO:0007669"/>
    <property type="project" value="TreeGrafter"/>
</dbReference>
<dbReference type="SMART" id="SM00327">
    <property type="entry name" value="VWA"/>
    <property type="match status" value="3"/>
</dbReference>
<feature type="domain" description="VWFA" evidence="2">
    <location>
        <begin position="731"/>
        <end position="885"/>
    </location>
</feature>
<keyword evidence="4" id="KW-1185">Reference proteome</keyword>
<feature type="region of interest" description="Disordered" evidence="1">
    <location>
        <begin position="570"/>
        <end position="590"/>
    </location>
</feature>
<organism evidence="3 4">
    <name type="scientific">Bodo saltans</name>
    <name type="common">Flagellated protozoan</name>
    <dbReference type="NCBI Taxonomy" id="75058"/>
    <lineage>
        <taxon>Eukaryota</taxon>
        <taxon>Discoba</taxon>
        <taxon>Euglenozoa</taxon>
        <taxon>Kinetoplastea</taxon>
        <taxon>Metakinetoplastina</taxon>
        <taxon>Eubodonida</taxon>
        <taxon>Bodonidae</taxon>
        <taxon>Bodo</taxon>
    </lineage>
</organism>
<gene>
    <name evidence="3" type="ORF">BSAL_46755</name>
</gene>
<dbReference type="OrthoDB" id="10046508at2759"/>
<feature type="compositionally biased region" description="Acidic residues" evidence="1">
    <location>
        <begin position="573"/>
        <end position="585"/>
    </location>
</feature>
<dbReference type="PROSITE" id="PS50234">
    <property type="entry name" value="VWFA"/>
    <property type="match status" value="2"/>
</dbReference>
<accession>A0A0S4JXJ1</accession>
<evidence type="ECO:0000313" key="3">
    <source>
        <dbReference type="EMBL" id="CUG94152.1"/>
    </source>
</evidence>
<dbReference type="InterPro" id="IPR002035">
    <property type="entry name" value="VWF_A"/>
</dbReference>
<dbReference type="CDD" id="cd00198">
    <property type="entry name" value="vWFA"/>
    <property type="match status" value="3"/>
</dbReference>
<proteinExistence type="predicted"/>
<dbReference type="Pfam" id="PF13519">
    <property type="entry name" value="VWA_2"/>
    <property type="match status" value="2"/>
</dbReference>
<dbReference type="Proteomes" id="UP000051952">
    <property type="component" value="Unassembled WGS sequence"/>
</dbReference>
<dbReference type="InterPro" id="IPR052969">
    <property type="entry name" value="Thr-specific_kinase-like"/>
</dbReference>
<evidence type="ECO:0000256" key="1">
    <source>
        <dbReference type="SAM" id="MobiDB-lite"/>
    </source>
</evidence>
<reference evidence="4" key="1">
    <citation type="submission" date="2015-09" db="EMBL/GenBank/DDBJ databases">
        <authorList>
            <consortium name="Pathogen Informatics"/>
        </authorList>
    </citation>
    <scope>NUCLEOTIDE SEQUENCE [LARGE SCALE GENOMIC DNA]</scope>
    <source>
        <strain evidence="4">Lake Konstanz</strain>
    </source>
</reference>
<feature type="domain" description="VWFA" evidence="2">
    <location>
        <begin position="513"/>
        <end position="736"/>
    </location>
</feature>
<dbReference type="VEuPathDB" id="TriTrypDB:BSAL_46755"/>
<sequence length="973" mass="106695">MVKALQRAFPTPVDTCVHNIAFMLSDCFSQETNLENLVVLLRNHAVNMCCLNVGNETDEGVKRLLESVTGRHVRGGGTPQSALNRHTPCYRYATLSELGHDENYLLERVGGLLNEQMSNEITAINNESSNLPSRRAEDSAVRAELPPRIVPATTRRRLPIDFKTLLANESKSNSIWFERNATGIEVQEFEWRRERFSESAIEAGISNTLKRSLETPLSASIHYQAQVDLHNVIEKTRSELEGKFSENRFTRLQPSTRGSKIHMPSLIRSIGSGFTDLRFFANLRAGPVRAYSALILLDVSVSMGGGNSFLNSIGVTLSLALGLRRAGIDRVGVLLFGSGVQIVKLPRMQWSDAMVELICCAECSQTESDAAEAIHIGAYLLKNEIHAHRQMFVVTDGHHSSSPQDMANALKFAARSSVEVTAISCGNSSVGCHRVYKQYIVMQHVSQLPEGLASFFGHSTAVPFTTDDAITPTSAIVPAGENEALMMLLEKVEHQTYHETEVFEVTRKENVIDVVISLDVTMSMKPMLPGIKDFIYNVIATIRVKMPSFKIRVGIVPFRDHGDAVPDVLPLEDLSEEEQEDNTETSEERVSSFLDDLEGEGGGDQAEDVVGGLKRAVNEFHRSITSKRIILHLSDAPQHGRSNHPIGCPITDDHADSNQDSLKEVLDEMESRRIILVVPSIGHLTTQFHREVERLAPQRDGLSNVIVGQENDFQLYSEEDLNEARRVDKYFFIISIDCSGSMGEKDPNGNSRLDGAKKAAEALMTTRRALNHQTGNGFDRISISFFNHECKTVVEGKQMGTAKDYDYVIQAIQGITCGGLTSIANSLGWCLGQVQAAPSGYQPVVILITDGCDQANSSSGVSQVDLVRQISFPKVDGVSAEFYGFLVFTTSATDINHIKKLVDEAHVHNANSRLAGAAPTNTDGSCFAPTAEDIAMKLTAIAQCPAPVAERVVDAVGTRLADTVVQAISSRCL</sequence>
<dbReference type="PANTHER" id="PTHR47763:SF1">
    <property type="entry name" value="DUF659 DOMAIN-CONTAINING PROTEIN"/>
    <property type="match status" value="1"/>
</dbReference>
<dbReference type="SUPFAM" id="SSF53300">
    <property type="entry name" value="vWA-like"/>
    <property type="match status" value="3"/>
</dbReference>
<name>A0A0S4JXJ1_BODSA</name>
<dbReference type="PANTHER" id="PTHR47763">
    <property type="entry name" value="ALPHA-PROTEIN KINASE VWKA"/>
    <property type="match status" value="1"/>
</dbReference>
<dbReference type="OMA" id="WFERNAT"/>
<dbReference type="GO" id="GO:0005737">
    <property type="term" value="C:cytoplasm"/>
    <property type="evidence" value="ECO:0007669"/>
    <property type="project" value="TreeGrafter"/>
</dbReference>
<protein>
    <recommendedName>
        <fullName evidence="2">VWFA domain-containing protein</fullName>
    </recommendedName>
</protein>